<evidence type="ECO:0000313" key="9">
    <source>
        <dbReference type="EMBL" id="OJH33613.1"/>
    </source>
</evidence>
<dbReference type="InterPro" id="IPR024791">
    <property type="entry name" value="Cyt_c/ubiquinol_Oxase_su3"/>
</dbReference>
<dbReference type="PROSITE" id="PS50253">
    <property type="entry name" value="COX3"/>
    <property type="match status" value="1"/>
</dbReference>
<dbReference type="SUPFAM" id="SSF81452">
    <property type="entry name" value="Cytochrome c oxidase subunit III-like"/>
    <property type="match status" value="1"/>
</dbReference>
<dbReference type="InterPro" id="IPR000298">
    <property type="entry name" value="Cyt_c_oxidase-like_su3"/>
</dbReference>
<dbReference type="Pfam" id="PF00510">
    <property type="entry name" value="COX3"/>
    <property type="match status" value="2"/>
</dbReference>
<feature type="transmembrane region" description="Helical" evidence="7">
    <location>
        <begin position="80"/>
        <end position="98"/>
    </location>
</feature>
<keyword evidence="4 7" id="KW-1133">Transmembrane helix</keyword>
<gene>
    <name evidence="9" type="ORF">BON30_47965</name>
</gene>
<dbReference type="Proteomes" id="UP000182229">
    <property type="component" value="Unassembled WGS sequence"/>
</dbReference>
<dbReference type="RefSeq" id="WP_071905376.1">
    <property type="nucleotide sequence ID" value="NZ_MPIN01000032.1"/>
</dbReference>
<keyword evidence="5 7" id="KW-0472">Membrane</keyword>
<evidence type="ECO:0000256" key="3">
    <source>
        <dbReference type="ARBA" id="ARBA00022692"/>
    </source>
</evidence>
<dbReference type="EMBL" id="MPIN01000032">
    <property type="protein sequence ID" value="OJH33613.1"/>
    <property type="molecule type" value="Genomic_DNA"/>
</dbReference>
<dbReference type="CDD" id="cd02862">
    <property type="entry name" value="NorE_like"/>
    <property type="match status" value="1"/>
</dbReference>
<protein>
    <submittedName>
        <fullName evidence="9">Cytochrome C oxidase subunit III</fullName>
    </submittedName>
</protein>
<keyword evidence="3 6" id="KW-0812">Transmembrane</keyword>
<evidence type="ECO:0000313" key="10">
    <source>
        <dbReference type="Proteomes" id="UP000182229"/>
    </source>
</evidence>
<evidence type="ECO:0000256" key="6">
    <source>
        <dbReference type="RuleBase" id="RU003376"/>
    </source>
</evidence>
<sequence length="226" mass="25239">MQSSSAAPAHHAPGVPPVPTVAAHFASLDVQQHAARLGMWLFLATEILLFAGLFVCYANYRFMFPDGFAAASRHLDLTLGTINTLVLITSSFTAAMAVHYAKEAKNRQVVVMFILTILMALGFLVIKYFEYSHKIHVGQLPGPYFTDPEPSLQVAGVPMYFTIYFLSTGLHGFHVIIGMIVLAWVGFKANRNEFSARNYTAVELGSMYWHLVDLVWIFLFPMLYLI</sequence>
<feature type="transmembrane region" description="Helical" evidence="7">
    <location>
        <begin position="161"/>
        <end position="187"/>
    </location>
</feature>
<dbReference type="PANTHER" id="PTHR11403">
    <property type="entry name" value="CYTOCHROME C OXIDASE SUBUNIT III"/>
    <property type="match status" value="1"/>
</dbReference>
<dbReference type="OrthoDB" id="9810850at2"/>
<dbReference type="Gene3D" id="1.20.120.80">
    <property type="entry name" value="Cytochrome c oxidase, subunit III, four-helix bundle"/>
    <property type="match status" value="1"/>
</dbReference>
<evidence type="ECO:0000256" key="4">
    <source>
        <dbReference type="ARBA" id="ARBA00022989"/>
    </source>
</evidence>
<proteinExistence type="inferred from homology"/>
<feature type="transmembrane region" description="Helical" evidence="7">
    <location>
        <begin position="37"/>
        <end position="60"/>
    </location>
</feature>
<reference evidence="10" key="1">
    <citation type="submission" date="2016-11" db="EMBL/GenBank/DDBJ databases">
        <authorList>
            <person name="Shukria A."/>
            <person name="Stevens D.C."/>
        </authorList>
    </citation>
    <scope>NUCLEOTIDE SEQUENCE [LARGE SCALE GENOMIC DNA]</scope>
    <source>
        <strain evidence="10">Cbfe23</strain>
    </source>
</reference>
<dbReference type="GO" id="GO:0005886">
    <property type="term" value="C:plasma membrane"/>
    <property type="evidence" value="ECO:0007669"/>
    <property type="project" value="UniProtKB-SubCell"/>
</dbReference>
<dbReference type="PANTHER" id="PTHR11403:SF6">
    <property type="entry name" value="NITRIC OXIDE REDUCTASE SUBUNIT E"/>
    <property type="match status" value="1"/>
</dbReference>
<keyword evidence="10" id="KW-1185">Reference proteome</keyword>
<comment type="subcellular location">
    <subcellularLocation>
        <location evidence="6">Cell membrane</location>
        <topology evidence="6">Multi-pass membrane protein</topology>
    </subcellularLocation>
    <subcellularLocation>
        <location evidence="1">Membrane</location>
        <topology evidence="1">Multi-pass membrane protein</topology>
    </subcellularLocation>
</comment>
<accession>A0A1L9AUK4</accession>
<dbReference type="GO" id="GO:0004129">
    <property type="term" value="F:cytochrome-c oxidase activity"/>
    <property type="evidence" value="ECO:0007669"/>
    <property type="project" value="InterPro"/>
</dbReference>
<comment type="caution">
    <text evidence="9">The sequence shown here is derived from an EMBL/GenBank/DDBJ whole genome shotgun (WGS) entry which is preliminary data.</text>
</comment>
<evidence type="ECO:0000259" key="8">
    <source>
        <dbReference type="PROSITE" id="PS50253"/>
    </source>
</evidence>
<dbReference type="GO" id="GO:0019646">
    <property type="term" value="P:aerobic electron transport chain"/>
    <property type="evidence" value="ECO:0007669"/>
    <property type="project" value="InterPro"/>
</dbReference>
<dbReference type="InterPro" id="IPR013833">
    <property type="entry name" value="Cyt_c_oxidase_su3_a-hlx"/>
</dbReference>
<organism evidence="9 10">
    <name type="scientific">Cystobacter ferrugineus</name>
    <dbReference type="NCBI Taxonomy" id="83449"/>
    <lineage>
        <taxon>Bacteria</taxon>
        <taxon>Pseudomonadati</taxon>
        <taxon>Myxococcota</taxon>
        <taxon>Myxococcia</taxon>
        <taxon>Myxococcales</taxon>
        <taxon>Cystobacterineae</taxon>
        <taxon>Archangiaceae</taxon>
        <taxon>Cystobacter</taxon>
    </lineage>
</organism>
<dbReference type="AlphaFoldDB" id="A0A1L9AUK4"/>
<dbReference type="InterPro" id="IPR035973">
    <property type="entry name" value="Cyt_c_oxidase_su3-like_sf"/>
</dbReference>
<dbReference type="STRING" id="83449.BON30_47965"/>
<feature type="transmembrane region" description="Helical" evidence="7">
    <location>
        <begin position="208"/>
        <end position="225"/>
    </location>
</feature>
<feature type="transmembrane region" description="Helical" evidence="7">
    <location>
        <begin position="110"/>
        <end position="129"/>
    </location>
</feature>
<evidence type="ECO:0000256" key="2">
    <source>
        <dbReference type="ARBA" id="ARBA00010581"/>
    </source>
</evidence>
<comment type="similarity">
    <text evidence="2 6">Belongs to the cytochrome c oxidase subunit 3 family.</text>
</comment>
<evidence type="ECO:0000256" key="7">
    <source>
        <dbReference type="SAM" id="Phobius"/>
    </source>
</evidence>
<evidence type="ECO:0000256" key="5">
    <source>
        <dbReference type="ARBA" id="ARBA00023136"/>
    </source>
</evidence>
<evidence type="ECO:0000256" key="1">
    <source>
        <dbReference type="ARBA" id="ARBA00004141"/>
    </source>
</evidence>
<reference evidence="9 10" key="2">
    <citation type="submission" date="2016-12" db="EMBL/GenBank/DDBJ databases">
        <title>Draft Genome Sequence of Cystobacter ferrugineus Strain Cbfe23.</title>
        <authorList>
            <person name="Akbar S."/>
            <person name="Dowd S.E."/>
            <person name="Stevens D.C."/>
        </authorList>
    </citation>
    <scope>NUCLEOTIDE SEQUENCE [LARGE SCALE GENOMIC DNA]</scope>
    <source>
        <strain evidence="9 10">Cbfe23</strain>
    </source>
</reference>
<feature type="domain" description="Heme-copper oxidase subunit III family profile" evidence="8">
    <location>
        <begin position="32"/>
        <end position="226"/>
    </location>
</feature>
<name>A0A1L9AUK4_9BACT</name>